<dbReference type="GO" id="GO:0030212">
    <property type="term" value="P:hyaluronan metabolic process"/>
    <property type="evidence" value="ECO:0007669"/>
    <property type="project" value="InterPro"/>
</dbReference>
<dbReference type="Pfam" id="PF06668">
    <property type="entry name" value="ITI_HC_C"/>
    <property type="match status" value="1"/>
</dbReference>
<reference evidence="2" key="1">
    <citation type="submission" date="2015-07" db="EMBL/GenBank/DDBJ databases">
        <title>MeaNS - Measles Nucleotide Surveillance Program.</title>
        <authorList>
            <person name="Tran T."/>
            <person name="Druce J."/>
        </authorList>
    </citation>
    <scope>NUCLEOTIDE SEQUENCE</scope>
    <source>
        <strain evidence="2">UCB-OBI-ISO-001</strain>
        <tissue evidence="2">Gonad</tissue>
    </source>
</reference>
<dbReference type="OrthoDB" id="299997at2759"/>
<evidence type="ECO:0000259" key="1">
    <source>
        <dbReference type="Pfam" id="PF06668"/>
    </source>
</evidence>
<accession>A0A0L8FLJ9</accession>
<evidence type="ECO:0000313" key="2">
    <source>
        <dbReference type="EMBL" id="KOF65596.1"/>
    </source>
</evidence>
<dbReference type="InterPro" id="IPR010600">
    <property type="entry name" value="ITI_HC_C"/>
</dbReference>
<protein>
    <recommendedName>
        <fullName evidence="1">Inter-alpha-trypsin inhibitor heavy chain C-terminal domain-containing protein</fullName>
    </recommendedName>
</protein>
<dbReference type="EMBL" id="KQ429131">
    <property type="protein sequence ID" value="KOF65596.1"/>
    <property type="molecule type" value="Genomic_DNA"/>
</dbReference>
<sequence length="92" mass="10548">MGPKYGYLDFFLMDDKGFSPKVSGVIGRFIPMKGHLMKEHKTSKDKTEARLKITAPRKQYKRSVHTVLQLKPGLMNTLIPCWKIDIDKLGLN</sequence>
<organism evidence="2">
    <name type="scientific">Octopus bimaculoides</name>
    <name type="common">California two-spotted octopus</name>
    <dbReference type="NCBI Taxonomy" id="37653"/>
    <lineage>
        <taxon>Eukaryota</taxon>
        <taxon>Metazoa</taxon>
        <taxon>Spiralia</taxon>
        <taxon>Lophotrochozoa</taxon>
        <taxon>Mollusca</taxon>
        <taxon>Cephalopoda</taxon>
        <taxon>Coleoidea</taxon>
        <taxon>Octopodiformes</taxon>
        <taxon>Octopoda</taxon>
        <taxon>Incirrata</taxon>
        <taxon>Octopodidae</taxon>
        <taxon>Octopus</taxon>
    </lineage>
</organism>
<proteinExistence type="predicted"/>
<dbReference type="AlphaFoldDB" id="A0A0L8FLJ9"/>
<dbReference type="GO" id="GO:0004867">
    <property type="term" value="F:serine-type endopeptidase inhibitor activity"/>
    <property type="evidence" value="ECO:0007669"/>
    <property type="project" value="InterPro"/>
</dbReference>
<gene>
    <name evidence="2" type="ORF">OCBIM_22014887mg</name>
</gene>
<name>A0A0L8FLJ9_OCTBM</name>
<feature type="domain" description="Inter-alpha-trypsin inhibitor heavy chain C-terminal" evidence="1">
    <location>
        <begin position="6"/>
        <end position="83"/>
    </location>
</feature>